<dbReference type="RefSeq" id="WP_179901428.1">
    <property type="nucleotide sequence ID" value="NZ_JACBXV010000229.1"/>
</dbReference>
<evidence type="ECO:0000313" key="2">
    <source>
        <dbReference type="EMBL" id="NYS70191.1"/>
    </source>
</evidence>
<evidence type="ECO:0000256" key="1">
    <source>
        <dbReference type="SAM" id="MobiDB-lite"/>
    </source>
</evidence>
<gene>
    <name evidence="2" type="ORF">HZZ05_11870</name>
</gene>
<dbReference type="AlphaFoldDB" id="A0A853EPV9"/>
<feature type="compositionally biased region" description="Low complexity" evidence="1">
    <location>
        <begin position="62"/>
        <end position="104"/>
    </location>
</feature>
<organism evidence="2 3">
    <name type="scientific">Actinomyces bowdenii</name>
    <dbReference type="NCBI Taxonomy" id="131109"/>
    <lineage>
        <taxon>Bacteria</taxon>
        <taxon>Bacillati</taxon>
        <taxon>Actinomycetota</taxon>
        <taxon>Actinomycetes</taxon>
        <taxon>Actinomycetales</taxon>
        <taxon>Actinomycetaceae</taxon>
        <taxon>Actinomyces</taxon>
    </lineage>
</organism>
<feature type="region of interest" description="Disordered" evidence="1">
    <location>
        <begin position="62"/>
        <end position="344"/>
    </location>
</feature>
<feature type="non-terminal residue" evidence="2">
    <location>
        <position position="344"/>
    </location>
</feature>
<name>A0A853EPV9_9ACTO</name>
<proteinExistence type="predicted"/>
<protein>
    <submittedName>
        <fullName evidence="2">Uncharacterized protein</fullName>
    </submittedName>
</protein>
<comment type="caution">
    <text evidence="2">The sequence shown here is derived from an EMBL/GenBank/DDBJ whole genome shotgun (WGS) entry which is preliminary data.</text>
</comment>
<sequence>MPAVSAPSSSPAPSGSAVPTVHEAPEGAPSAQARPSRRSRRARGSRAALDASLDAALLAHSSGSAATPAAQAPQGAASPGSSATGSATEPAALRAGRARILGAGSPAGPRPVAESRHGESQGAAPHHVGRGDAGTVDAGRPDAQKAEADRSWDSARVAGAALSWKPIASATAGTPAGQQDRGPQATPTRAHRPTQAQGPAGGAGARADEAAPKAGGAQQATAGRPSADTIGAAQRGGAATMAAVSGPQREAGRRAAASSSPAEVAAGAAEAASTGGRELRFSRELEEFRSADTLQVPELRRMSRKARRRAQDDHAQEGADTVRGESFGLSGAGSRPARGSRRPT</sequence>
<dbReference type="Proteomes" id="UP000572528">
    <property type="component" value="Unassembled WGS sequence"/>
</dbReference>
<feature type="compositionally biased region" description="Basic residues" evidence="1">
    <location>
        <begin position="35"/>
        <end position="44"/>
    </location>
</feature>
<feature type="compositionally biased region" description="Low complexity" evidence="1">
    <location>
        <begin position="1"/>
        <end position="19"/>
    </location>
</feature>
<feature type="compositionally biased region" description="Basic and acidic residues" evidence="1">
    <location>
        <begin position="277"/>
        <end position="290"/>
    </location>
</feature>
<feature type="compositionally biased region" description="Basic and acidic residues" evidence="1">
    <location>
        <begin position="309"/>
        <end position="323"/>
    </location>
</feature>
<accession>A0A853EPV9</accession>
<feature type="region of interest" description="Disordered" evidence="1">
    <location>
        <begin position="1"/>
        <end position="48"/>
    </location>
</feature>
<dbReference type="EMBL" id="JACBXV010000229">
    <property type="protein sequence ID" value="NYS70191.1"/>
    <property type="molecule type" value="Genomic_DNA"/>
</dbReference>
<feature type="compositionally biased region" description="Basic and acidic residues" evidence="1">
    <location>
        <begin position="139"/>
        <end position="153"/>
    </location>
</feature>
<reference evidence="2 3" key="1">
    <citation type="submission" date="2020-07" db="EMBL/GenBank/DDBJ databases">
        <title>MOT database genomes.</title>
        <authorList>
            <person name="Joseph S."/>
            <person name="Aduse-Opoku J."/>
            <person name="Hashim A."/>
            <person name="Wade W."/>
            <person name="Curtis M."/>
        </authorList>
    </citation>
    <scope>NUCLEOTIDE SEQUENCE [LARGE SCALE GENOMIC DNA]</scope>
    <source>
        <strain evidence="2 3">WMus004</strain>
    </source>
</reference>
<evidence type="ECO:0000313" key="3">
    <source>
        <dbReference type="Proteomes" id="UP000572528"/>
    </source>
</evidence>
<feature type="compositionally biased region" description="Low complexity" evidence="1">
    <location>
        <begin position="254"/>
        <end position="276"/>
    </location>
</feature>
<feature type="compositionally biased region" description="Low complexity" evidence="1">
    <location>
        <begin position="231"/>
        <end position="243"/>
    </location>
</feature>